<accession>A0A3S2VSF7</accession>
<dbReference type="GO" id="GO:0016783">
    <property type="term" value="F:sulfurtransferase activity"/>
    <property type="evidence" value="ECO:0007669"/>
    <property type="project" value="InterPro"/>
</dbReference>
<dbReference type="Gene3D" id="3.40.140.10">
    <property type="entry name" value="Cytidine Deaminase, domain 2"/>
    <property type="match status" value="1"/>
</dbReference>
<evidence type="ECO:0000313" key="4">
    <source>
        <dbReference type="Proteomes" id="UP000287447"/>
    </source>
</evidence>
<feature type="active site" description="Cysteine persulfide intermediate" evidence="1">
    <location>
        <position position="136"/>
    </location>
</feature>
<name>A0A3S2VSF7_9PROT</name>
<dbReference type="Proteomes" id="UP000287447">
    <property type="component" value="Unassembled WGS sequence"/>
</dbReference>
<dbReference type="EMBL" id="SADE01000001">
    <property type="protein sequence ID" value="RVU38714.1"/>
    <property type="molecule type" value="Genomic_DNA"/>
</dbReference>
<comment type="subcellular location">
    <subcellularLocation>
        <location evidence="1">Cytoplasm</location>
    </subcellularLocation>
</comment>
<dbReference type="SUPFAM" id="SSF53927">
    <property type="entry name" value="Cytidine deaminase-like"/>
    <property type="match status" value="1"/>
</dbReference>
<organism evidence="3 4">
    <name type="scientific">Hwanghaeella grinnelliae</name>
    <dbReference type="NCBI Taxonomy" id="2500179"/>
    <lineage>
        <taxon>Bacteria</taxon>
        <taxon>Pseudomonadati</taxon>
        <taxon>Pseudomonadota</taxon>
        <taxon>Alphaproteobacteria</taxon>
        <taxon>Rhodospirillales</taxon>
        <taxon>Rhodospirillaceae</taxon>
        <taxon>Hwanghaeella</taxon>
    </lineage>
</organism>
<keyword evidence="1" id="KW-0963">Cytoplasm</keyword>
<dbReference type="PANTHER" id="PTHR30592:SF4">
    <property type="entry name" value="SULFUR CARRIER PROTEIN FDHD"/>
    <property type="match status" value="1"/>
</dbReference>
<evidence type="ECO:0000256" key="1">
    <source>
        <dbReference type="HAMAP-Rule" id="MF_00187"/>
    </source>
</evidence>
<dbReference type="RefSeq" id="WP_127764086.1">
    <property type="nucleotide sequence ID" value="NZ_SADE01000001.1"/>
</dbReference>
<dbReference type="NCBIfam" id="TIGR00129">
    <property type="entry name" value="fdhD_narQ"/>
    <property type="match status" value="1"/>
</dbReference>
<keyword evidence="3" id="KW-0808">Transferase</keyword>
<dbReference type="GO" id="GO:0006777">
    <property type="term" value="P:Mo-molybdopterin cofactor biosynthetic process"/>
    <property type="evidence" value="ECO:0007669"/>
    <property type="project" value="UniProtKB-UniRule"/>
</dbReference>
<comment type="similarity">
    <text evidence="1">Belongs to the FdhD family.</text>
</comment>
<dbReference type="GO" id="GO:0005737">
    <property type="term" value="C:cytoplasm"/>
    <property type="evidence" value="ECO:0007669"/>
    <property type="project" value="UniProtKB-SubCell"/>
</dbReference>
<keyword evidence="1" id="KW-0501">Molybdenum cofactor biosynthesis</keyword>
<dbReference type="HAMAP" id="MF_00187">
    <property type="entry name" value="FdhD"/>
    <property type="match status" value="1"/>
</dbReference>
<dbReference type="GO" id="GO:0097163">
    <property type="term" value="F:sulfur carrier activity"/>
    <property type="evidence" value="ECO:0007669"/>
    <property type="project" value="UniProtKB-UniRule"/>
</dbReference>
<dbReference type="InterPro" id="IPR016193">
    <property type="entry name" value="Cytidine_deaminase-like"/>
</dbReference>
<evidence type="ECO:0000256" key="2">
    <source>
        <dbReference type="SAM" id="MobiDB-lite"/>
    </source>
</evidence>
<dbReference type="OrthoDB" id="3197277at2"/>
<gene>
    <name evidence="1 3" type="primary">fdhD</name>
    <name evidence="3" type="ORF">EOI86_05430</name>
</gene>
<dbReference type="PANTHER" id="PTHR30592">
    <property type="entry name" value="FORMATE DEHYDROGENASE"/>
    <property type="match status" value="1"/>
</dbReference>
<reference evidence="4" key="1">
    <citation type="submission" date="2019-01" db="EMBL/GenBank/DDBJ databases">
        <title>Gri0909 isolated from a small marine red alga.</title>
        <authorList>
            <person name="Kim J."/>
            <person name="Jeong S.E."/>
            <person name="Jeon C.O."/>
        </authorList>
    </citation>
    <scope>NUCLEOTIDE SEQUENCE [LARGE SCALE GENOMIC DNA]</scope>
    <source>
        <strain evidence="4">Gri0909</strain>
    </source>
</reference>
<keyword evidence="4" id="KW-1185">Reference proteome</keyword>
<dbReference type="AlphaFoldDB" id="A0A3S2VSF7"/>
<protein>
    <recommendedName>
        <fullName evidence="1">Sulfur carrier protein FdhD</fullName>
    </recommendedName>
</protein>
<comment type="caution">
    <text evidence="3">The sequence shown here is derived from an EMBL/GenBank/DDBJ whole genome shotgun (WGS) entry which is preliminary data.</text>
</comment>
<feature type="region of interest" description="Disordered" evidence="2">
    <location>
        <begin position="1"/>
        <end position="27"/>
    </location>
</feature>
<comment type="function">
    <text evidence="1">Required for formate dehydrogenase (FDH) activity. Acts as a sulfur carrier protein that transfers sulfur from IscS to the molybdenum cofactor prior to its insertion into FDH.</text>
</comment>
<comment type="caution">
    <text evidence="1">Lacks conserved residue(s) required for the propagation of feature annotation.</text>
</comment>
<evidence type="ECO:0000313" key="3">
    <source>
        <dbReference type="EMBL" id="RVU38714.1"/>
    </source>
</evidence>
<dbReference type="InterPro" id="IPR003786">
    <property type="entry name" value="FdhD"/>
</dbReference>
<dbReference type="Gene3D" id="3.10.20.10">
    <property type="match status" value="1"/>
</dbReference>
<sequence>MTAQKAGNDKFALPKIGAGGDVPQDGPIVVPDPDDPRLTEAVTGIDHQGRQVETRVVVERPLTLYLNGQEIVTNMTIGDHPEYLAVGYLLNQNMLRADDRIIAVDYDDDIETIVVRTERSTNFEEKLKKKVRTSGCAQGTVFGDLMEKFEDVALPKAARIHTSWLHHLTKAINTMPSLYLAAGAIHGCVLCQGDKPLIYMEDVGRHNAVDKIAGYMHLNGISPDDKIFYTTGRLTSEMVIKTVQMGIPILVSRSGFTAWGVDLARQAGLTLIGRAKGRRFIALAGEERIVFDAVPAEADDEDARHKRKASLPDDAV</sequence>
<dbReference type="Pfam" id="PF02634">
    <property type="entry name" value="FdhD-NarQ"/>
    <property type="match status" value="1"/>
</dbReference>
<proteinExistence type="inferred from homology"/>